<protein>
    <recommendedName>
        <fullName evidence="3">Lipoprotein</fullName>
    </recommendedName>
</protein>
<proteinExistence type="predicted"/>
<organism evidence="1 2">
    <name type="scientific">Pacificimonas pallii</name>
    <dbReference type="NCBI Taxonomy" id="2827236"/>
    <lineage>
        <taxon>Bacteria</taxon>
        <taxon>Pseudomonadati</taxon>
        <taxon>Pseudomonadota</taxon>
        <taxon>Alphaproteobacteria</taxon>
        <taxon>Sphingomonadales</taxon>
        <taxon>Sphingosinicellaceae</taxon>
        <taxon>Pacificimonas</taxon>
    </lineage>
</organism>
<evidence type="ECO:0000313" key="1">
    <source>
        <dbReference type="EMBL" id="MBV7256139.1"/>
    </source>
</evidence>
<keyword evidence="2" id="KW-1185">Reference proteome</keyword>
<reference evidence="1 2" key="1">
    <citation type="submission" date="2021-04" db="EMBL/GenBank/DDBJ databases">
        <authorList>
            <person name="Pira H."/>
            <person name="Risdian C."/>
            <person name="Wink J."/>
        </authorList>
    </citation>
    <scope>NUCLEOTIDE SEQUENCE [LARGE SCALE GENOMIC DNA]</scope>
    <source>
        <strain evidence="1 2">WHA3</strain>
    </source>
</reference>
<dbReference type="Proteomes" id="UP000722336">
    <property type="component" value="Unassembled WGS sequence"/>
</dbReference>
<dbReference type="PROSITE" id="PS51257">
    <property type="entry name" value="PROKAR_LIPOPROTEIN"/>
    <property type="match status" value="1"/>
</dbReference>
<gene>
    <name evidence="1" type="ORF">KCG44_05005</name>
</gene>
<evidence type="ECO:0008006" key="3">
    <source>
        <dbReference type="Google" id="ProtNLM"/>
    </source>
</evidence>
<dbReference type="EMBL" id="JAGSPA010000001">
    <property type="protein sequence ID" value="MBV7256139.1"/>
    <property type="molecule type" value="Genomic_DNA"/>
</dbReference>
<accession>A0ABS6SCJ9</accession>
<name>A0ABS6SCJ9_9SPHN</name>
<evidence type="ECO:0000313" key="2">
    <source>
        <dbReference type="Proteomes" id="UP000722336"/>
    </source>
</evidence>
<sequence>MRKLIITLATVVIAGCTTMSDSKVSRINSLSCPQLAVALDYELESKREHDESSAANSALFVVTRGDLSNRALGDSIIEEIEAGEHKNAADYIQQRQDELGC</sequence>
<comment type="caution">
    <text evidence="1">The sequence shown here is derived from an EMBL/GenBank/DDBJ whole genome shotgun (WGS) entry which is preliminary data.</text>
</comment>
<dbReference type="RefSeq" id="WP_218444586.1">
    <property type="nucleotide sequence ID" value="NZ_JAGSPA010000001.1"/>
</dbReference>